<dbReference type="Proteomes" id="UP000177328">
    <property type="component" value="Unassembled WGS sequence"/>
</dbReference>
<protein>
    <recommendedName>
        <fullName evidence="3">SbsA Ig-like domain-containing protein</fullName>
    </recommendedName>
</protein>
<evidence type="ECO:0000256" key="1">
    <source>
        <dbReference type="ARBA" id="ARBA00022729"/>
    </source>
</evidence>
<keyword evidence="2" id="KW-0472">Membrane</keyword>
<dbReference type="AlphaFoldDB" id="A0A1F5KGZ1"/>
<keyword evidence="1" id="KW-0732">Signal</keyword>
<proteinExistence type="predicted"/>
<comment type="caution">
    <text evidence="4">The sequence shown here is derived from an EMBL/GenBank/DDBJ whole genome shotgun (WGS) entry which is preliminary data.</text>
</comment>
<sequence length="156" mass="17702">MLNSLLQKKQILGLLIIGLIIVLAISGIFIIRSRTEKVPLPAASAQVTPNETEPRILSVKPDLTDGPVILPNQSIEITFNLPIENTGEFKHRFETFTDYTLKLDKDRKILTITPTRPYDLGRTYTIFIEPGTKFDGSKTFGHEEHFTFRTIQYRGV</sequence>
<evidence type="ECO:0000259" key="3">
    <source>
        <dbReference type="Pfam" id="PF13205"/>
    </source>
</evidence>
<accession>A0A1F5KGZ1</accession>
<dbReference type="Pfam" id="PF13205">
    <property type="entry name" value="Big_5"/>
    <property type="match status" value="1"/>
</dbReference>
<gene>
    <name evidence="4" type="ORF">A3D25_04935</name>
</gene>
<feature type="transmembrane region" description="Helical" evidence="2">
    <location>
        <begin position="12"/>
        <end position="31"/>
    </location>
</feature>
<organism evidence="4 5">
    <name type="scientific">Candidatus Daviesbacteria bacterium RIFCSPHIGHO2_02_FULL_43_12</name>
    <dbReference type="NCBI Taxonomy" id="1797776"/>
    <lineage>
        <taxon>Bacteria</taxon>
        <taxon>Candidatus Daviesiibacteriota</taxon>
    </lineage>
</organism>
<feature type="domain" description="SbsA Ig-like" evidence="3">
    <location>
        <begin position="51"/>
        <end position="150"/>
    </location>
</feature>
<evidence type="ECO:0000256" key="2">
    <source>
        <dbReference type="SAM" id="Phobius"/>
    </source>
</evidence>
<evidence type="ECO:0000313" key="4">
    <source>
        <dbReference type="EMBL" id="OGE40119.1"/>
    </source>
</evidence>
<evidence type="ECO:0000313" key="5">
    <source>
        <dbReference type="Proteomes" id="UP000177328"/>
    </source>
</evidence>
<name>A0A1F5KGZ1_9BACT</name>
<dbReference type="InterPro" id="IPR032812">
    <property type="entry name" value="SbsA_Ig"/>
</dbReference>
<keyword evidence="2" id="KW-1133">Transmembrane helix</keyword>
<reference evidence="4 5" key="1">
    <citation type="journal article" date="2016" name="Nat. Commun.">
        <title>Thousands of microbial genomes shed light on interconnected biogeochemical processes in an aquifer system.</title>
        <authorList>
            <person name="Anantharaman K."/>
            <person name="Brown C.T."/>
            <person name="Hug L.A."/>
            <person name="Sharon I."/>
            <person name="Castelle C.J."/>
            <person name="Probst A.J."/>
            <person name="Thomas B.C."/>
            <person name="Singh A."/>
            <person name="Wilkins M.J."/>
            <person name="Karaoz U."/>
            <person name="Brodie E.L."/>
            <person name="Williams K.H."/>
            <person name="Hubbard S.S."/>
            <person name="Banfield J.F."/>
        </authorList>
    </citation>
    <scope>NUCLEOTIDE SEQUENCE [LARGE SCALE GENOMIC DNA]</scope>
</reference>
<keyword evidence="2" id="KW-0812">Transmembrane</keyword>
<dbReference type="EMBL" id="MFDD01000014">
    <property type="protein sequence ID" value="OGE40119.1"/>
    <property type="molecule type" value="Genomic_DNA"/>
</dbReference>